<accession>A0ABR3N971</accession>
<evidence type="ECO:0000313" key="2">
    <source>
        <dbReference type="Proteomes" id="UP001558613"/>
    </source>
</evidence>
<evidence type="ECO:0000313" key="1">
    <source>
        <dbReference type="EMBL" id="KAL1273498.1"/>
    </source>
</evidence>
<reference evidence="1 2" key="1">
    <citation type="submission" date="2023-09" db="EMBL/GenBank/DDBJ databases">
        <authorList>
            <person name="Wang M."/>
        </authorList>
    </citation>
    <scope>NUCLEOTIDE SEQUENCE [LARGE SCALE GENOMIC DNA]</scope>
    <source>
        <strain evidence="1">GT-2023</strain>
        <tissue evidence="1">Liver</tissue>
    </source>
</reference>
<proteinExistence type="predicted"/>
<keyword evidence="2" id="KW-1185">Reference proteome</keyword>
<dbReference type="EMBL" id="JAYMGO010000006">
    <property type="protein sequence ID" value="KAL1273498.1"/>
    <property type="molecule type" value="Genomic_DNA"/>
</dbReference>
<protein>
    <submittedName>
        <fullName evidence="1">Uncharacterized protein</fullName>
    </submittedName>
</protein>
<comment type="caution">
    <text evidence="1">The sequence shown here is derived from an EMBL/GenBank/DDBJ whole genome shotgun (WGS) entry which is preliminary data.</text>
</comment>
<gene>
    <name evidence="1" type="ORF">QQF64_029360</name>
</gene>
<sequence>MELREPFFCGLNQESANHPELDFSQYNTWSELIAATVKTLSLEGKGDGTKTPQTQAELYLLHQAQIENFPEEYKLLKDGQEVSSHSRLAGLAPEYDPVTELIRVGGRLRQSEDLDPDNCVQLSWTLKILLLNF</sequence>
<dbReference type="Proteomes" id="UP001558613">
    <property type="component" value="Unassembled WGS sequence"/>
</dbReference>
<name>A0ABR3N971_9TELE</name>
<organism evidence="1 2">
    <name type="scientific">Cirrhinus molitorella</name>
    <name type="common">mud carp</name>
    <dbReference type="NCBI Taxonomy" id="172907"/>
    <lineage>
        <taxon>Eukaryota</taxon>
        <taxon>Metazoa</taxon>
        <taxon>Chordata</taxon>
        <taxon>Craniata</taxon>
        <taxon>Vertebrata</taxon>
        <taxon>Euteleostomi</taxon>
        <taxon>Actinopterygii</taxon>
        <taxon>Neopterygii</taxon>
        <taxon>Teleostei</taxon>
        <taxon>Ostariophysi</taxon>
        <taxon>Cypriniformes</taxon>
        <taxon>Cyprinidae</taxon>
        <taxon>Labeoninae</taxon>
        <taxon>Labeonini</taxon>
        <taxon>Cirrhinus</taxon>
    </lineage>
</organism>